<reference evidence="1" key="2">
    <citation type="submission" date="2021-08" db="EMBL/GenBank/DDBJ databases">
        <authorList>
            <person name="Gostincar C."/>
            <person name="Sun X."/>
            <person name="Song Z."/>
            <person name="Gunde-Cimerman N."/>
        </authorList>
    </citation>
    <scope>NUCLEOTIDE SEQUENCE</scope>
    <source>
        <strain evidence="1">EXF-9298</strain>
    </source>
</reference>
<name>A0A9P8FR69_AURME</name>
<keyword evidence="2" id="KW-1185">Reference proteome</keyword>
<sequence>MSTPESTILGLRTQILGHTIVVILTTRKREGRQNHMHRFEAIIAEDRNMGNCQGIKPCASKQKLLISNSSMASLLALAIKILGSSLQSPQTISLETTTHVDLRAQILENWRYLHPTATDDAIIVLTLKGRLWGH</sequence>
<evidence type="ECO:0000313" key="2">
    <source>
        <dbReference type="Proteomes" id="UP000729357"/>
    </source>
</evidence>
<feature type="non-terminal residue" evidence="1">
    <location>
        <position position="134"/>
    </location>
</feature>
<protein>
    <submittedName>
        <fullName evidence="1">Uncharacterized protein</fullName>
    </submittedName>
</protein>
<dbReference type="AlphaFoldDB" id="A0A9P8FR69"/>
<comment type="caution">
    <text evidence="1">The sequence shown here is derived from an EMBL/GenBank/DDBJ whole genome shotgun (WGS) entry which is preliminary data.</text>
</comment>
<dbReference type="Proteomes" id="UP000729357">
    <property type="component" value="Unassembled WGS sequence"/>
</dbReference>
<proteinExistence type="predicted"/>
<accession>A0A9P8FR69</accession>
<gene>
    <name evidence="1" type="ORF">KCU98_g7840</name>
</gene>
<evidence type="ECO:0000313" key="1">
    <source>
        <dbReference type="EMBL" id="KAG9980896.1"/>
    </source>
</evidence>
<dbReference type="EMBL" id="JAHFXS010000923">
    <property type="protein sequence ID" value="KAG9980896.1"/>
    <property type="molecule type" value="Genomic_DNA"/>
</dbReference>
<reference evidence="1" key="1">
    <citation type="journal article" date="2021" name="J Fungi (Basel)">
        <title>Virulence traits and population genomics of the black yeast Aureobasidium melanogenum.</title>
        <authorList>
            <person name="Cernosa A."/>
            <person name="Sun X."/>
            <person name="Gostincar C."/>
            <person name="Fang C."/>
            <person name="Gunde-Cimerman N."/>
            <person name="Song Z."/>
        </authorList>
    </citation>
    <scope>NUCLEOTIDE SEQUENCE</scope>
    <source>
        <strain evidence="1">EXF-9298</strain>
    </source>
</reference>
<organism evidence="1 2">
    <name type="scientific">Aureobasidium melanogenum</name>
    <name type="common">Aureobasidium pullulans var. melanogenum</name>
    <dbReference type="NCBI Taxonomy" id="46634"/>
    <lineage>
        <taxon>Eukaryota</taxon>
        <taxon>Fungi</taxon>
        <taxon>Dikarya</taxon>
        <taxon>Ascomycota</taxon>
        <taxon>Pezizomycotina</taxon>
        <taxon>Dothideomycetes</taxon>
        <taxon>Dothideomycetidae</taxon>
        <taxon>Dothideales</taxon>
        <taxon>Saccotheciaceae</taxon>
        <taxon>Aureobasidium</taxon>
    </lineage>
</organism>